<comment type="caution">
    <text evidence="1">The sequence shown here is derived from an EMBL/GenBank/DDBJ whole genome shotgun (WGS) entry which is preliminary data.</text>
</comment>
<gene>
    <name evidence="1" type="ORF">HPB48_012074</name>
</gene>
<reference evidence="1 2" key="1">
    <citation type="journal article" date="2020" name="Cell">
        <title>Large-Scale Comparative Analyses of Tick Genomes Elucidate Their Genetic Diversity and Vector Capacities.</title>
        <authorList>
            <consortium name="Tick Genome and Microbiome Consortium (TIGMIC)"/>
            <person name="Jia N."/>
            <person name="Wang J."/>
            <person name="Shi W."/>
            <person name="Du L."/>
            <person name="Sun Y."/>
            <person name="Zhan W."/>
            <person name="Jiang J.F."/>
            <person name="Wang Q."/>
            <person name="Zhang B."/>
            <person name="Ji P."/>
            <person name="Bell-Sakyi L."/>
            <person name="Cui X.M."/>
            <person name="Yuan T.T."/>
            <person name="Jiang B.G."/>
            <person name="Yang W.F."/>
            <person name="Lam T.T."/>
            <person name="Chang Q.C."/>
            <person name="Ding S.J."/>
            <person name="Wang X.J."/>
            <person name="Zhu J.G."/>
            <person name="Ruan X.D."/>
            <person name="Zhao L."/>
            <person name="Wei J.T."/>
            <person name="Ye R.Z."/>
            <person name="Que T.C."/>
            <person name="Du C.H."/>
            <person name="Zhou Y.H."/>
            <person name="Cheng J.X."/>
            <person name="Dai P.F."/>
            <person name="Guo W.B."/>
            <person name="Han X.H."/>
            <person name="Huang E.J."/>
            <person name="Li L.F."/>
            <person name="Wei W."/>
            <person name="Gao Y.C."/>
            <person name="Liu J.Z."/>
            <person name="Shao H.Z."/>
            <person name="Wang X."/>
            <person name="Wang C.C."/>
            <person name="Yang T.C."/>
            <person name="Huo Q.B."/>
            <person name="Li W."/>
            <person name="Chen H.Y."/>
            <person name="Chen S.E."/>
            <person name="Zhou L.G."/>
            <person name="Ni X.B."/>
            <person name="Tian J.H."/>
            <person name="Sheng Y."/>
            <person name="Liu T."/>
            <person name="Pan Y.S."/>
            <person name="Xia L.Y."/>
            <person name="Li J."/>
            <person name="Zhao F."/>
            <person name="Cao W.C."/>
        </authorList>
    </citation>
    <scope>NUCLEOTIDE SEQUENCE [LARGE SCALE GENOMIC DNA]</scope>
    <source>
        <strain evidence="1">HaeL-2018</strain>
    </source>
</reference>
<accession>A0A9J6H6B2</accession>
<organism evidence="1 2">
    <name type="scientific">Haemaphysalis longicornis</name>
    <name type="common">Bush tick</name>
    <dbReference type="NCBI Taxonomy" id="44386"/>
    <lineage>
        <taxon>Eukaryota</taxon>
        <taxon>Metazoa</taxon>
        <taxon>Ecdysozoa</taxon>
        <taxon>Arthropoda</taxon>
        <taxon>Chelicerata</taxon>
        <taxon>Arachnida</taxon>
        <taxon>Acari</taxon>
        <taxon>Parasitiformes</taxon>
        <taxon>Ixodida</taxon>
        <taxon>Ixodoidea</taxon>
        <taxon>Ixodidae</taxon>
        <taxon>Haemaphysalinae</taxon>
        <taxon>Haemaphysalis</taxon>
    </lineage>
</organism>
<evidence type="ECO:0000313" key="2">
    <source>
        <dbReference type="Proteomes" id="UP000821853"/>
    </source>
</evidence>
<dbReference type="VEuPathDB" id="VectorBase:HLOH_041402"/>
<name>A0A9J6H6B2_HAELO</name>
<protein>
    <submittedName>
        <fullName evidence="1">Uncharacterized protein</fullName>
    </submittedName>
</protein>
<proteinExistence type="predicted"/>
<dbReference type="Proteomes" id="UP000821853">
    <property type="component" value="Chromosome 9"/>
</dbReference>
<sequence>MTANEGPSDYSEITQYYSLERKTLPPADPQLSRKEEIYWRRLQTGVFQNPVLHRKWHPKVVDPSCKKCKGRADLVHMVWTCPSYKKPHRNVASWEALFFSQTFEAQRRIIGLALEAAKSRGIPAD</sequence>
<dbReference type="OrthoDB" id="10350983at2759"/>
<dbReference type="EMBL" id="JABSTR010000011">
    <property type="protein sequence ID" value="KAH9382383.1"/>
    <property type="molecule type" value="Genomic_DNA"/>
</dbReference>
<dbReference type="OMA" id="MTANEGP"/>
<keyword evidence="2" id="KW-1185">Reference proteome</keyword>
<evidence type="ECO:0000313" key="1">
    <source>
        <dbReference type="EMBL" id="KAH9382383.1"/>
    </source>
</evidence>
<dbReference type="AlphaFoldDB" id="A0A9J6H6B2"/>